<dbReference type="GO" id="GO:0007015">
    <property type="term" value="P:actin filament organization"/>
    <property type="evidence" value="ECO:0007669"/>
    <property type="project" value="TreeGrafter"/>
</dbReference>
<dbReference type="EMBL" id="FWEW01000139">
    <property type="protein sequence ID" value="SLM33836.1"/>
    <property type="molecule type" value="Genomic_DNA"/>
</dbReference>
<dbReference type="InterPro" id="IPR036223">
    <property type="entry name" value="CAP_C_sf"/>
</dbReference>
<dbReference type="PROSITE" id="PS51329">
    <property type="entry name" value="C_CAP_COFACTOR_C"/>
    <property type="match status" value="1"/>
</dbReference>
<dbReference type="AlphaFoldDB" id="A0A1W5CSJ9"/>
<dbReference type="FunFam" id="1.25.40.330:FF:000001">
    <property type="entry name" value="Adenylyl cyclase-associated protein"/>
    <property type="match status" value="1"/>
</dbReference>
<dbReference type="Proteomes" id="UP000192927">
    <property type="component" value="Unassembled WGS sequence"/>
</dbReference>
<dbReference type="FunFam" id="2.160.20.70:FF:000008">
    <property type="entry name" value="Adenylyl cyclase-associated protein"/>
    <property type="match status" value="1"/>
</dbReference>
<dbReference type="InterPro" id="IPR006599">
    <property type="entry name" value="CARP_motif"/>
</dbReference>
<comment type="similarity">
    <text evidence="1 4">Belongs to the CAP family.</text>
</comment>
<dbReference type="InterPro" id="IPR001837">
    <property type="entry name" value="Adenylate_cyclase-assoc_CAP"/>
</dbReference>
<accession>A0A1W5CSJ9</accession>
<dbReference type="InterPro" id="IPR013992">
    <property type="entry name" value="Adenylate_cyclase-assoc_CAP_N"/>
</dbReference>
<dbReference type="InterPro" id="IPR017901">
    <property type="entry name" value="C-CAP_CF_C-like"/>
</dbReference>
<dbReference type="PROSITE" id="PS01089">
    <property type="entry name" value="CAP_2"/>
    <property type="match status" value="1"/>
</dbReference>
<evidence type="ECO:0000256" key="1">
    <source>
        <dbReference type="ARBA" id="ARBA00007659"/>
    </source>
</evidence>
<feature type="compositionally biased region" description="Polar residues" evidence="5">
    <location>
        <begin position="345"/>
        <end position="355"/>
    </location>
</feature>
<dbReference type="SUPFAM" id="SSF69340">
    <property type="entry name" value="C-terminal domain of adenylylcyclase associated protein"/>
    <property type="match status" value="1"/>
</dbReference>
<dbReference type="InterPro" id="IPR013912">
    <property type="entry name" value="Adenylate_cyclase-assoc_CAP_C"/>
</dbReference>
<evidence type="ECO:0000256" key="2">
    <source>
        <dbReference type="ARBA" id="ARBA00054756"/>
    </source>
</evidence>
<dbReference type="SUPFAM" id="SSF101278">
    <property type="entry name" value="N-terminal domain of adenylylcyclase associated protein, CAP"/>
    <property type="match status" value="1"/>
</dbReference>
<sequence length="539" mass="58237">MPKQLLTSLVRRLEAAASRFEDMAQSLPDQSSQINGIPSIPRTVPTEDGTDQLGGTNLTPLHLFEPLPLAVEDFDKLINGDVKTYANMSEELGGLVAEQSSAVLRAFAAERKFLIITTRSKKPDIQSPIYMEILKELQSMMGSVRDLPEANRGSPLMNHLTTVSEGIGILGWITIDPKPADYVTDIFSSAQYYGNRVLREYKDKDHAHVEWAQAFYRISKSLTAYVRQHYPKGIIWNNDGIEPEEALRQVQSGQTSSKAPSIHNANSSSAAPPPPPPLPSFDGPPPPPPMPTTNGMSTSRSGTSDMSGVFEQLSKGESVTAGLRKVDPSSQTHKNPSLRAGATVPTRSDSQNSAASPAGRGKSPVPGPKPKPGNMRTKKPPRKELDGNKWIIENYDSPAEGLIEIEATINQSILISRCTKTAIRVINKANAISLDNCAGVSLIVDSLVSAVDVIKCPAFALQVLGTLPTIMLDQVDGATIYLGTDSLGTEVFTSKCAAVNVNLPGRREEDDYRECPLPEQLKSVVRNGVLVSEIVDHAG</sequence>
<evidence type="ECO:0000256" key="5">
    <source>
        <dbReference type="SAM" id="MobiDB-lite"/>
    </source>
</evidence>
<evidence type="ECO:0000256" key="3">
    <source>
        <dbReference type="ARBA" id="ARBA00072052"/>
    </source>
</evidence>
<dbReference type="Pfam" id="PF21938">
    <property type="entry name" value="CAP_N"/>
    <property type="match status" value="1"/>
</dbReference>
<feature type="region of interest" description="Disordered" evidence="5">
    <location>
        <begin position="247"/>
        <end position="307"/>
    </location>
</feature>
<dbReference type="Pfam" id="PF08603">
    <property type="entry name" value="CAP_C"/>
    <property type="match status" value="1"/>
</dbReference>
<proteinExistence type="inferred from homology"/>
<dbReference type="PANTHER" id="PTHR10652:SF0">
    <property type="entry name" value="ADENYLYL CYCLASE-ASSOCIATED PROTEIN"/>
    <property type="match status" value="1"/>
</dbReference>
<dbReference type="GO" id="GO:0019933">
    <property type="term" value="P:cAMP-mediated signaling"/>
    <property type="evidence" value="ECO:0007669"/>
    <property type="project" value="TreeGrafter"/>
</dbReference>
<feature type="region of interest" description="Disordered" evidence="5">
    <location>
        <begin position="325"/>
        <end position="385"/>
    </location>
</feature>
<dbReference type="SMART" id="SM00673">
    <property type="entry name" value="CARP"/>
    <property type="match status" value="2"/>
</dbReference>
<feature type="compositionally biased region" description="Pro residues" evidence="5">
    <location>
        <begin position="271"/>
        <end position="291"/>
    </location>
</feature>
<organism evidence="7 8">
    <name type="scientific">Lasallia pustulata</name>
    <dbReference type="NCBI Taxonomy" id="136370"/>
    <lineage>
        <taxon>Eukaryota</taxon>
        <taxon>Fungi</taxon>
        <taxon>Dikarya</taxon>
        <taxon>Ascomycota</taxon>
        <taxon>Pezizomycotina</taxon>
        <taxon>Lecanoromycetes</taxon>
        <taxon>OSLEUM clade</taxon>
        <taxon>Umbilicariomycetidae</taxon>
        <taxon>Umbilicariales</taxon>
        <taxon>Umbilicariaceae</taxon>
        <taxon>Lasallia</taxon>
    </lineage>
</organism>
<evidence type="ECO:0000313" key="7">
    <source>
        <dbReference type="EMBL" id="SLM33836.1"/>
    </source>
</evidence>
<feature type="compositionally biased region" description="Polar residues" evidence="5">
    <location>
        <begin position="249"/>
        <end position="270"/>
    </location>
</feature>
<dbReference type="GO" id="GO:0005737">
    <property type="term" value="C:cytoplasm"/>
    <property type="evidence" value="ECO:0007669"/>
    <property type="project" value="TreeGrafter"/>
</dbReference>
<dbReference type="Gene3D" id="1.25.40.330">
    <property type="entry name" value="Adenylate cyclase-associated CAP, N-terminal domain"/>
    <property type="match status" value="1"/>
</dbReference>
<name>A0A1W5CSJ9_9LECA</name>
<dbReference type="GO" id="GO:0008179">
    <property type="term" value="F:adenylate cyclase binding"/>
    <property type="evidence" value="ECO:0007669"/>
    <property type="project" value="TreeGrafter"/>
</dbReference>
<dbReference type="Gene3D" id="2.160.20.70">
    <property type="match status" value="1"/>
</dbReference>
<evidence type="ECO:0000256" key="4">
    <source>
        <dbReference type="RuleBase" id="RU000647"/>
    </source>
</evidence>
<dbReference type="GO" id="GO:0003779">
    <property type="term" value="F:actin binding"/>
    <property type="evidence" value="ECO:0007669"/>
    <property type="project" value="InterPro"/>
</dbReference>
<keyword evidence="8" id="KW-1185">Reference proteome</keyword>
<feature type="compositionally biased region" description="Polar residues" evidence="5">
    <location>
        <begin position="292"/>
        <end position="306"/>
    </location>
</feature>
<dbReference type="InterPro" id="IPR036222">
    <property type="entry name" value="CAP_N_sf"/>
</dbReference>
<dbReference type="PANTHER" id="PTHR10652">
    <property type="entry name" value="ADENYLYL CYCLASE-ASSOCIATED PROTEIN"/>
    <property type="match status" value="1"/>
</dbReference>
<protein>
    <recommendedName>
        <fullName evidence="3 4">Adenylyl cyclase-associated protein</fullName>
    </recommendedName>
</protein>
<dbReference type="InterPro" id="IPR016098">
    <property type="entry name" value="CAP/MinC_C"/>
</dbReference>
<dbReference type="InterPro" id="IPR028417">
    <property type="entry name" value="CAP_CS_C"/>
</dbReference>
<evidence type="ECO:0000313" key="8">
    <source>
        <dbReference type="Proteomes" id="UP000192927"/>
    </source>
</evidence>
<comment type="function">
    <text evidence="2">The N-terminal domain binds to adenylyl cyclase, thereby enabling adenylyl cyclase to be activated by upstream regulatory signals, such as Ras. The C-terminal domain is required for normal cellular morphology and growth control.</text>
</comment>
<dbReference type="InterPro" id="IPR053950">
    <property type="entry name" value="CAP_N"/>
</dbReference>
<feature type="domain" description="C-CAP/cofactor C-like" evidence="6">
    <location>
        <begin position="380"/>
        <end position="519"/>
    </location>
</feature>
<dbReference type="Pfam" id="PF01213">
    <property type="entry name" value="CAP_N-CM"/>
    <property type="match status" value="1"/>
</dbReference>
<evidence type="ECO:0000259" key="6">
    <source>
        <dbReference type="PROSITE" id="PS51329"/>
    </source>
</evidence>
<reference evidence="8" key="1">
    <citation type="submission" date="2017-03" db="EMBL/GenBank/DDBJ databases">
        <authorList>
            <person name="Sharma R."/>
            <person name="Thines M."/>
        </authorList>
    </citation>
    <scope>NUCLEOTIDE SEQUENCE [LARGE SCALE GENOMIC DNA]</scope>
</reference>